<reference evidence="2" key="1">
    <citation type="submission" date="2020-09" db="EMBL/GenBank/DDBJ databases">
        <title>Bosea spartocytisi sp. nov. a root nodule endophyte of Spartocytisus supranubius in the high mountain ecosystem fo the Teide National Park (Canary Islands, Spain).</title>
        <authorList>
            <person name="Pulido-Suarez L."/>
            <person name="Peix A."/>
            <person name="Igual J.M."/>
            <person name="Socas-Perez N."/>
            <person name="Velazquez E."/>
            <person name="Flores-Felix J.D."/>
            <person name="Leon-Barrios M."/>
        </authorList>
    </citation>
    <scope>NUCLEOTIDE SEQUENCE</scope>
    <source>
        <strain evidence="2">SSUT16</strain>
    </source>
</reference>
<dbReference type="InterPro" id="IPR022388">
    <property type="entry name" value="CHP03808"/>
</dbReference>
<dbReference type="NCBIfam" id="TIGR03808">
    <property type="entry name" value="RR_plus_rpt_1"/>
    <property type="match status" value="1"/>
</dbReference>
<comment type="caution">
    <text evidence="2">The sequence shown here is derived from an EMBL/GenBank/DDBJ whole genome shotgun (WGS) entry which is preliminary data.</text>
</comment>
<protein>
    <submittedName>
        <fullName evidence="2">TIGR03808 family TAT-translocated repetitive protein</fullName>
    </submittedName>
</protein>
<gene>
    <name evidence="2" type="ORF">IED13_19495</name>
</gene>
<dbReference type="AlphaFoldDB" id="A0A927I123"/>
<dbReference type="Proteomes" id="UP000619295">
    <property type="component" value="Unassembled WGS sequence"/>
</dbReference>
<dbReference type="InterPro" id="IPR006626">
    <property type="entry name" value="PbH1"/>
</dbReference>
<dbReference type="InterPro" id="IPR012334">
    <property type="entry name" value="Pectin_lyas_fold"/>
</dbReference>
<dbReference type="RefSeq" id="WP_162737752.1">
    <property type="nucleotide sequence ID" value="NZ_JACXWY010000013.1"/>
</dbReference>
<evidence type="ECO:0000313" key="3">
    <source>
        <dbReference type="Proteomes" id="UP000619295"/>
    </source>
</evidence>
<sequence>MPSFALFDDVVVARTAAATSGWTNFTGLQTVFDYARSQDRPLFFQAGVYDSGTVTVLPSNGGGKPLLARAIPGSVVLRFSGVNNFLVVDGQSQVRFEGLSFDGQNRALSDYVAGRPAFIAVANGAKDVVFEDCRILYSPGIGVYVRGAEATFRGTYLQSHSVGIWSENGRINVLSCSLALMSNNGIAVWRDTITGDSSTISGNLINGIDTVAGGTGQNGNGISVFRAVGVTITNNQIFNTQYSAIRCNGGGLHNVSNNNIFGAREIAIFIEAPGAGIDLTGCIVSNNSIDTAGGGINVANSGLYNDGISRSVVVEGNRISSMVDNAVTGGTTGGNGIVVEQDCVVSGNLIENVAGIGVQAGINDGARDLVVTGNLVRGAKMGIGVSNHAVSSSGRSVVISGNIVRSASVGGVVPTVFTGAGLDRVGTVEYGNDLATAAGSVTFGHNRYL</sequence>
<dbReference type="SUPFAM" id="SSF51126">
    <property type="entry name" value="Pectin lyase-like"/>
    <property type="match status" value="2"/>
</dbReference>
<dbReference type="Pfam" id="PF13229">
    <property type="entry name" value="Beta_helix"/>
    <property type="match status" value="1"/>
</dbReference>
<organism evidence="2 3">
    <name type="scientific">Bosea spartocytisi</name>
    <dbReference type="NCBI Taxonomy" id="2773451"/>
    <lineage>
        <taxon>Bacteria</taxon>
        <taxon>Pseudomonadati</taxon>
        <taxon>Pseudomonadota</taxon>
        <taxon>Alphaproteobacteria</taxon>
        <taxon>Hyphomicrobiales</taxon>
        <taxon>Boseaceae</taxon>
        <taxon>Bosea</taxon>
    </lineage>
</organism>
<dbReference type="Gene3D" id="2.160.20.10">
    <property type="entry name" value="Single-stranded right-handed beta-helix, Pectin lyase-like"/>
    <property type="match status" value="2"/>
</dbReference>
<evidence type="ECO:0000313" key="2">
    <source>
        <dbReference type="EMBL" id="MBD3847889.1"/>
    </source>
</evidence>
<feature type="domain" description="Right handed beta helix" evidence="1">
    <location>
        <begin position="142"/>
        <end position="302"/>
    </location>
</feature>
<evidence type="ECO:0000259" key="1">
    <source>
        <dbReference type="Pfam" id="PF13229"/>
    </source>
</evidence>
<accession>A0A927I123</accession>
<name>A0A927I123_9HYPH</name>
<dbReference type="SMART" id="SM00710">
    <property type="entry name" value="PbH1"/>
    <property type="match status" value="9"/>
</dbReference>
<dbReference type="InterPro" id="IPR011050">
    <property type="entry name" value="Pectin_lyase_fold/virulence"/>
</dbReference>
<dbReference type="InterPro" id="IPR039448">
    <property type="entry name" value="Beta_helix"/>
</dbReference>
<proteinExistence type="predicted"/>
<dbReference type="EMBL" id="JACXWY010000013">
    <property type="protein sequence ID" value="MBD3847889.1"/>
    <property type="molecule type" value="Genomic_DNA"/>
</dbReference>
<keyword evidence="3" id="KW-1185">Reference proteome</keyword>